<keyword evidence="6" id="KW-0812">Transmembrane</keyword>
<sequence length="274" mass="31277">MTASYPEIILAVCLLILPILYESSHVFRYYLKFFVYYSIGMINSVILLPVFCCRPRDVRNLLVASDFCRIVSTLVGLRWTIRGKENLEKKQACIILSNHQSSLDVLGIMEIWRLMDKCTVIAKRELLFAGPFGLASYLCGLIFIPRIQTDKAKNIMNEAANRLKSDKIKLWVFPEGTRRNDGKIHSFKKGAFHMAITNKLPIVPVVYSRYYFLDKTTKYFGSGNVTITALPQIETKDLSLDDLDELMERVRNLMSATYYVTSKEGLSSANQKAT</sequence>
<dbReference type="SMART" id="SM00563">
    <property type="entry name" value="PlsC"/>
    <property type="match status" value="1"/>
</dbReference>
<keyword evidence="5" id="KW-1208">Phospholipid metabolism</keyword>
<reference evidence="8" key="2">
    <citation type="submission" date="2022-10" db="EMBL/GenBank/DDBJ databases">
        <authorList>
            <consortium name="ENA_rothamsted_submissions"/>
            <consortium name="culmorum"/>
            <person name="King R."/>
        </authorList>
    </citation>
    <scope>NUCLEOTIDE SEQUENCE</scope>
</reference>
<dbReference type="Pfam" id="PF01553">
    <property type="entry name" value="Acyltransferase"/>
    <property type="match status" value="1"/>
</dbReference>
<keyword evidence="5" id="KW-0594">Phospholipid biosynthesis</keyword>
<organism evidence="8 9">
    <name type="scientific">Phaedon cochleariae</name>
    <name type="common">Mustard beetle</name>
    <dbReference type="NCBI Taxonomy" id="80249"/>
    <lineage>
        <taxon>Eukaryota</taxon>
        <taxon>Metazoa</taxon>
        <taxon>Ecdysozoa</taxon>
        <taxon>Arthropoda</taxon>
        <taxon>Hexapoda</taxon>
        <taxon>Insecta</taxon>
        <taxon>Pterygota</taxon>
        <taxon>Neoptera</taxon>
        <taxon>Endopterygota</taxon>
        <taxon>Coleoptera</taxon>
        <taxon>Polyphaga</taxon>
        <taxon>Cucujiformia</taxon>
        <taxon>Chrysomeloidea</taxon>
        <taxon>Chrysomelidae</taxon>
        <taxon>Chrysomelinae</taxon>
        <taxon>Chrysomelini</taxon>
        <taxon>Phaedon</taxon>
    </lineage>
</organism>
<dbReference type="GO" id="GO:0006654">
    <property type="term" value="P:phosphatidic acid biosynthetic process"/>
    <property type="evidence" value="ECO:0007669"/>
    <property type="project" value="TreeGrafter"/>
</dbReference>
<name>A0A9N9SDR0_PHACE</name>
<dbReference type="GO" id="GO:0005783">
    <property type="term" value="C:endoplasmic reticulum"/>
    <property type="evidence" value="ECO:0007669"/>
    <property type="project" value="TreeGrafter"/>
</dbReference>
<dbReference type="InterPro" id="IPR002123">
    <property type="entry name" value="Plipid/glycerol_acylTrfase"/>
</dbReference>
<evidence type="ECO:0000313" key="8">
    <source>
        <dbReference type="EMBL" id="CAG9815801.1"/>
    </source>
</evidence>
<dbReference type="OrthoDB" id="202234at2759"/>
<evidence type="ECO:0000256" key="1">
    <source>
        <dbReference type="ARBA" id="ARBA00004728"/>
    </source>
</evidence>
<accession>A0A9N9SDR0</accession>
<feature type="transmembrane region" description="Helical" evidence="6">
    <location>
        <begin position="34"/>
        <end position="52"/>
    </location>
</feature>
<dbReference type="NCBIfam" id="TIGR00530">
    <property type="entry name" value="AGP_acyltrn"/>
    <property type="match status" value="1"/>
</dbReference>
<evidence type="ECO:0000313" key="9">
    <source>
        <dbReference type="Proteomes" id="UP001153737"/>
    </source>
</evidence>
<evidence type="ECO:0000259" key="7">
    <source>
        <dbReference type="SMART" id="SM00563"/>
    </source>
</evidence>
<keyword evidence="9" id="KW-1185">Reference proteome</keyword>
<feature type="domain" description="Phospholipid/glycerol acyltransferase" evidence="7">
    <location>
        <begin position="93"/>
        <end position="210"/>
    </location>
</feature>
<evidence type="ECO:0000256" key="2">
    <source>
        <dbReference type="ARBA" id="ARBA00008655"/>
    </source>
</evidence>
<feature type="transmembrane region" description="Helical" evidence="6">
    <location>
        <begin position="126"/>
        <end position="144"/>
    </location>
</feature>
<dbReference type="EC" id="2.3.1.51" evidence="5"/>
<dbReference type="PANTHER" id="PTHR10434">
    <property type="entry name" value="1-ACYL-SN-GLYCEROL-3-PHOSPHATE ACYLTRANSFERASE"/>
    <property type="match status" value="1"/>
</dbReference>
<reference evidence="8" key="1">
    <citation type="submission" date="2022-01" db="EMBL/GenBank/DDBJ databases">
        <authorList>
            <person name="King R."/>
        </authorList>
    </citation>
    <scope>NUCLEOTIDE SEQUENCE</scope>
</reference>
<keyword evidence="5" id="KW-0444">Lipid biosynthesis</keyword>
<dbReference type="PANTHER" id="PTHR10434:SF11">
    <property type="entry name" value="1-ACYL-SN-GLYCEROL-3-PHOSPHATE ACYLTRANSFERASE"/>
    <property type="match status" value="1"/>
</dbReference>
<dbReference type="GO" id="GO:0003841">
    <property type="term" value="F:1-acylglycerol-3-phosphate O-acyltransferase activity"/>
    <property type="evidence" value="ECO:0007669"/>
    <property type="project" value="UniProtKB-UniRule"/>
</dbReference>
<keyword evidence="4 5" id="KW-0012">Acyltransferase</keyword>
<keyword evidence="6" id="KW-0472">Membrane</keyword>
<keyword evidence="6" id="KW-1133">Transmembrane helix</keyword>
<gene>
    <name evidence="8" type="ORF">PHAECO_LOCUS2813</name>
</gene>
<evidence type="ECO:0000256" key="6">
    <source>
        <dbReference type="SAM" id="Phobius"/>
    </source>
</evidence>
<comment type="domain">
    <text evidence="5">The HXXXXD motif is essential for acyltransferase activity and may constitute the binding site for the phosphate moiety of the glycerol-3-phosphate.</text>
</comment>
<dbReference type="EMBL" id="OU896718">
    <property type="protein sequence ID" value="CAG9815801.1"/>
    <property type="molecule type" value="Genomic_DNA"/>
</dbReference>
<protein>
    <recommendedName>
        <fullName evidence="5">1-acyl-sn-glycerol-3-phosphate acyltransferase</fullName>
        <ecNumber evidence="5">2.3.1.51</ecNumber>
    </recommendedName>
</protein>
<evidence type="ECO:0000256" key="5">
    <source>
        <dbReference type="RuleBase" id="RU361267"/>
    </source>
</evidence>
<comment type="pathway">
    <text evidence="1">Phospholipid metabolism; CDP-diacylglycerol biosynthesis; CDP-diacylglycerol from sn-glycerol 3-phosphate: step 2/3.</text>
</comment>
<evidence type="ECO:0000256" key="4">
    <source>
        <dbReference type="ARBA" id="ARBA00023315"/>
    </source>
</evidence>
<comment type="similarity">
    <text evidence="2 5">Belongs to the 1-acyl-sn-glycerol-3-phosphate acyltransferase family.</text>
</comment>
<dbReference type="SUPFAM" id="SSF69593">
    <property type="entry name" value="Glycerol-3-phosphate (1)-acyltransferase"/>
    <property type="match status" value="1"/>
</dbReference>
<keyword evidence="5" id="KW-0443">Lipid metabolism</keyword>
<evidence type="ECO:0000256" key="3">
    <source>
        <dbReference type="ARBA" id="ARBA00022679"/>
    </source>
</evidence>
<dbReference type="Proteomes" id="UP001153737">
    <property type="component" value="Chromosome 12"/>
</dbReference>
<keyword evidence="3 5" id="KW-0808">Transferase</keyword>
<dbReference type="GO" id="GO:0016020">
    <property type="term" value="C:membrane"/>
    <property type="evidence" value="ECO:0007669"/>
    <property type="project" value="InterPro"/>
</dbReference>
<dbReference type="AlphaFoldDB" id="A0A9N9SDR0"/>
<dbReference type="CDD" id="cd07989">
    <property type="entry name" value="LPLAT_AGPAT-like"/>
    <property type="match status" value="1"/>
</dbReference>
<comment type="catalytic activity">
    <reaction evidence="5">
        <text>a 1-acyl-sn-glycero-3-phosphate + an acyl-CoA = a 1,2-diacyl-sn-glycero-3-phosphate + CoA</text>
        <dbReference type="Rhea" id="RHEA:19709"/>
        <dbReference type="ChEBI" id="CHEBI:57287"/>
        <dbReference type="ChEBI" id="CHEBI:57970"/>
        <dbReference type="ChEBI" id="CHEBI:58342"/>
        <dbReference type="ChEBI" id="CHEBI:58608"/>
        <dbReference type="EC" id="2.3.1.51"/>
    </reaction>
</comment>
<proteinExistence type="inferred from homology"/>
<dbReference type="InterPro" id="IPR004552">
    <property type="entry name" value="AGP_acyltrans"/>
</dbReference>